<evidence type="ECO:0000313" key="1">
    <source>
        <dbReference type="Ensembl" id="ENSPKIP00000013530.1"/>
    </source>
</evidence>
<reference evidence="1" key="1">
    <citation type="submission" date="2025-08" db="UniProtKB">
        <authorList>
            <consortium name="Ensembl"/>
        </authorList>
    </citation>
    <scope>IDENTIFICATION</scope>
</reference>
<dbReference type="AlphaFoldDB" id="A0A3B3R6I1"/>
<proteinExistence type="predicted"/>
<dbReference type="InterPro" id="IPR004000">
    <property type="entry name" value="Actin"/>
</dbReference>
<dbReference type="SUPFAM" id="SSF53067">
    <property type="entry name" value="Actin-like ATPase domain"/>
    <property type="match status" value="2"/>
</dbReference>
<reference evidence="1" key="2">
    <citation type="submission" date="2025-09" db="UniProtKB">
        <authorList>
            <consortium name="Ensembl"/>
        </authorList>
    </citation>
    <scope>IDENTIFICATION</scope>
</reference>
<dbReference type="Gene3D" id="3.30.420.40">
    <property type="match status" value="3"/>
</dbReference>
<dbReference type="Ensembl" id="ENSPKIT00000037954.1">
    <property type="protein sequence ID" value="ENSPKIP00000013530.1"/>
    <property type="gene ID" value="ENSPKIG00000000913.1"/>
</dbReference>
<organism evidence="1 2">
    <name type="scientific">Paramormyrops kingsleyae</name>
    <dbReference type="NCBI Taxonomy" id="1676925"/>
    <lineage>
        <taxon>Eukaryota</taxon>
        <taxon>Metazoa</taxon>
        <taxon>Chordata</taxon>
        <taxon>Craniata</taxon>
        <taxon>Vertebrata</taxon>
        <taxon>Euteleostomi</taxon>
        <taxon>Actinopterygii</taxon>
        <taxon>Neopterygii</taxon>
        <taxon>Teleostei</taxon>
        <taxon>Osteoglossocephala</taxon>
        <taxon>Osteoglossomorpha</taxon>
        <taxon>Osteoglossiformes</taxon>
        <taxon>Mormyridae</taxon>
        <taxon>Paramormyrops</taxon>
    </lineage>
</organism>
<dbReference type="STRING" id="1676925.ENSPKIP00000013530"/>
<protein>
    <submittedName>
        <fullName evidence="1">Uncharacterized protein</fullName>
    </submittedName>
</protein>
<dbReference type="PANTHER" id="PTHR11937">
    <property type="entry name" value="ACTIN"/>
    <property type="match status" value="1"/>
</dbReference>
<accession>A0A3B3R6I1</accession>
<dbReference type="Pfam" id="PF00022">
    <property type="entry name" value="Actin"/>
    <property type="match status" value="1"/>
</dbReference>
<name>A0A3B3R6I1_9TELE</name>
<dbReference type="GeneTree" id="ENSGT00940000162627"/>
<dbReference type="InterPro" id="IPR043129">
    <property type="entry name" value="ATPase_NBD"/>
</dbReference>
<sequence length="184" mass="20832">MWCSRQEEKLVGGYYGSGMCRAGFADDDIPIYCRMAQAAADICYIPGLHLRVMKYPIKHGILTNWDEMVKICQLVTGSNSPLGCWLMEFKDCSISLSISFGPWAMYVGIKAMLSLYVPGHTTDMVMDSCYDITHLVSIYKDYALPHTILRLDLAGRDLIHLIPHEDPGLDRFYGFMLYLTSLAR</sequence>
<keyword evidence="2" id="KW-1185">Reference proteome</keyword>
<dbReference type="Proteomes" id="UP000261540">
    <property type="component" value="Unplaced"/>
</dbReference>
<evidence type="ECO:0000313" key="2">
    <source>
        <dbReference type="Proteomes" id="UP000261540"/>
    </source>
</evidence>